<evidence type="ECO:0000256" key="1">
    <source>
        <dbReference type="SAM" id="MobiDB-lite"/>
    </source>
</evidence>
<reference evidence="2 3" key="1">
    <citation type="submission" date="2021-11" db="EMBL/GenBank/DDBJ databases">
        <title>Black yeast isolated from Biological Soil Crust.</title>
        <authorList>
            <person name="Kurbessoian T."/>
        </authorList>
    </citation>
    <scope>NUCLEOTIDE SEQUENCE [LARGE SCALE GENOMIC DNA]</scope>
    <source>
        <strain evidence="2 3">CCFEE 5522</strain>
    </source>
</reference>
<dbReference type="AlphaFoldDB" id="A0AAV9JES8"/>
<dbReference type="Proteomes" id="UP001324427">
    <property type="component" value="Unassembled WGS sequence"/>
</dbReference>
<name>A0AAV9JES8_9PEZI</name>
<protein>
    <submittedName>
        <fullName evidence="2">Uncharacterized protein</fullName>
    </submittedName>
</protein>
<organism evidence="2 3">
    <name type="scientific">Oleoguttula mirabilis</name>
    <dbReference type="NCBI Taxonomy" id="1507867"/>
    <lineage>
        <taxon>Eukaryota</taxon>
        <taxon>Fungi</taxon>
        <taxon>Dikarya</taxon>
        <taxon>Ascomycota</taxon>
        <taxon>Pezizomycotina</taxon>
        <taxon>Dothideomycetes</taxon>
        <taxon>Dothideomycetidae</taxon>
        <taxon>Mycosphaerellales</taxon>
        <taxon>Teratosphaeriaceae</taxon>
        <taxon>Oleoguttula</taxon>
    </lineage>
</organism>
<dbReference type="EMBL" id="JAVFHQ010000029">
    <property type="protein sequence ID" value="KAK4543813.1"/>
    <property type="molecule type" value="Genomic_DNA"/>
</dbReference>
<feature type="region of interest" description="Disordered" evidence="1">
    <location>
        <begin position="144"/>
        <end position="211"/>
    </location>
</feature>
<keyword evidence="3" id="KW-1185">Reference proteome</keyword>
<gene>
    <name evidence="2" type="ORF">LTR36_004846</name>
</gene>
<sequence>MDASSIACLLGKYRKVFEESAHLENRNAIEAFQASTTMYQVGYRGIVDSLLSAQARVVPLNPAGTDADRTDRPRLLSVQNLQAHPNDLLTALPGNNYFTNMLPPTADDIAVLYPGLADTGPPAVHPPATPRRLIIDSLYGNAHDDQAATSFPPVAPFPDRGNRDRYQQPGNAPGNAGRSYHATAEDADDAGHDSVGDGQDAYSAEPERMEGDSFASMRAKIADGSASPHPFNPTQRSKAHGCKACRKTFAFGEPAPRPYRACEDPLPPCRLRLHLARRS</sequence>
<evidence type="ECO:0000313" key="2">
    <source>
        <dbReference type="EMBL" id="KAK4543813.1"/>
    </source>
</evidence>
<proteinExistence type="predicted"/>
<evidence type="ECO:0000313" key="3">
    <source>
        <dbReference type="Proteomes" id="UP001324427"/>
    </source>
</evidence>
<accession>A0AAV9JES8</accession>
<comment type="caution">
    <text evidence="2">The sequence shown here is derived from an EMBL/GenBank/DDBJ whole genome shotgun (WGS) entry which is preliminary data.</text>
</comment>